<dbReference type="GO" id="GO:0051745">
    <property type="term" value="F:4-hydroxy-3-methylbut-2-enyl diphosphate reductase activity"/>
    <property type="evidence" value="ECO:0007669"/>
    <property type="project" value="UniProtKB-UniRule"/>
</dbReference>
<feature type="binding site" evidence="1">
    <location>
        <position position="111"/>
    </location>
    <ligand>
        <name>[4Fe-4S] cluster</name>
        <dbReference type="ChEBI" id="CHEBI:49883"/>
    </ligand>
</feature>
<dbReference type="AlphaFoldDB" id="A0A1W6ZLZ8"/>
<feature type="binding site" evidence="1">
    <location>
        <position position="55"/>
    </location>
    <ligand>
        <name>dimethylallyl diphosphate</name>
        <dbReference type="ChEBI" id="CHEBI:57623"/>
    </ligand>
</feature>
<feature type="binding site" evidence="1">
    <location>
        <position position="283"/>
    </location>
    <ligand>
        <name>isopentenyl diphosphate</name>
        <dbReference type="ChEBI" id="CHEBI:128769"/>
    </ligand>
</feature>
<dbReference type="EMBL" id="CP021112">
    <property type="protein sequence ID" value="ARP98391.1"/>
    <property type="molecule type" value="Genomic_DNA"/>
</dbReference>
<proteinExistence type="inferred from homology"/>
<feature type="binding site" evidence="1">
    <location>
        <position position="89"/>
    </location>
    <ligand>
        <name>isopentenyl diphosphate</name>
        <dbReference type="ChEBI" id="CHEBI:128769"/>
    </ligand>
</feature>
<dbReference type="GO" id="GO:0051539">
    <property type="term" value="F:4 iron, 4 sulfur cluster binding"/>
    <property type="evidence" value="ECO:0007669"/>
    <property type="project" value="UniProtKB-UniRule"/>
</dbReference>
<keyword evidence="1" id="KW-0408">Iron</keyword>
<sequence length="329" mass="35696">MMAPPAATDGQKPSLKVILCSPRGFCAGVVRAIDSVERALALYGAPVYVRHEIVHNRYVVESLKAKGAIFVEELGEIPDTDAPVVFSAHGVPKAVPDDAKSRNFLTFDATCPLVTKVHREAEIHFRRGKEILLIGHAGHPEVVGTLGQLPEGSITLIQTIEDARRYEPKDADNLAYVTQTTLSIDDTAEIADVLRERFPAITIPHKEDICYATTNRQEAVKKVAPLVEAMIVVGAPNSSNSQRLKEVAERSGSKFAALVQRADDIDWAKFGSITSLGVTAGASAPEVLVEEVLDAFAERYHLMVETVAAAEEDVFFPLPRALRPPQAAE</sequence>
<dbReference type="Gene3D" id="3.40.1010.20">
    <property type="entry name" value="4-hydroxy-3-methylbut-2-enyl diphosphate reductase, catalytic domain"/>
    <property type="match status" value="2"/>
</dbReference>
<feature type="binding site" evidence="1">
    <location>
        <position position="239"/>
    </location>
    <ligand>
        <name>isopentenyl diphosphate</name>
        <dbReference type="ChEBI" id="CHEBI:128769"/>
    </ligand>
</feature>
<feature type="binding site" evidence="1">
    <location>
        <position position="55"/>
    </location>
    <ligand>
        <name>(2E)-4-hydroxy-3-methylbut-2-enyl diphosphate</name>
        <dbReference type="ChEBI" id="CHEBI:128753"/>
    </ligand>
</feature>
<dbReference type="PANTHER" id="PTHR30426">
    <property type="entry name" value="4-HYDROXY-3-METHYLBUT-2-ENYL DIPHOSPHATE REDUCTASE"/>
    <property type="match status" value="1"/>
</dbReference>
<dbReference type="NCBIfam" id="TIGR00216">
    <property type="entry name" value="ispH_lytB"/>
    <property type="match status" value="1"/>
</dbReference>
<feature type="binding site" evidence="1">
    <location>
        <position position="139"/>
    </location>
    <ligand>
        <name>(2E)-4-hydroxy-3-methylbut-2-enyl diphosphate</name>
        <dbReference type="ChEBI" id="CHEBI:128753"/>
    </ligand>
</feature>
<feature type="binding site" evidence="1">
    <location>
        <position position="89"/>
    </location>
    <ligand>
        <name>(2E)-4-hydroxy-3-methylbut-2-enyl diphosphate</name>
        <dbReference type="ChEBI" id="CHEBI:128753"/>
    </ligand>
</feature>
<dbReference type="GO" id="GO:0050992">
    <property type="term" value="P:dimethylallyl diphosphate biosynthetic process"/>
    <property type="evidence" value="ECO:0007669"/>
    <property type="project" value="UniProtKB-UniRule"/>
</dbReference>
<keyword evidence="1" id="KW-0004">4Fe-4S</keyword>
<dbReference type="UniPathway" id="UPA00056">
    <property type="reaction ID" value="UER00097"/>
</dbReference>
<comment type="catalytic activity">
    <reaction evidence="1">
        <text>isopentenyl diphosphate + 2 oxidized [2Fe-2S]-[ferredoxin] + H2O = (2E)-4-hydroxy-3-methylbut-2-enyl diphosphate + 2 reduced [2Fe-2S]-[ferredoxin] + 2 H(+)</text>
        <dbReference type="Rhea" id="RHEA:24488"/>
        <dbReference type="Rhea" id="RHEA-COMP:10000"/>
        <dbReference type="Rhea" id="RHEA-COMP:10001"/>
        <dbReference type="ChEBI" id="CHEBI:15377"/>
        <dbReference type="ChEBI" id="CHEBI:15378"/>
        <dbReference type="ChEBI" id="CHEBI:33737"/>
        <dbReference type="ChEBI" id="CHEBI:33738"/>
        <dbReference type="ChEBI" id="CHEBI:128753"/>
        <dbReference type="ChEBI" id="CHEBI:128769"/>
        <dbReference type="EC" id="1.17.7.4"/>
    </reaction>
</comment>
<comment type="cofactor">
    <cofactor evidence="1">
        <name>[4Fe-4S] cluster</name>
        <dbReference type="ChEBI" id="CHEBI:49883"/>
    </cofactor>
    <text evidence="1">Binds 1 [4Fe-4S] cluster per subunit.</text>
</comment>
<feature type="binding site" evidence="1">
    <location>
        <position position="238"/>
    </location>
    <ligand>
        <name>(2E)-4-hydroxy-3-methylbut-2-enyl diphosphate</name>
        <dbReference type="ChEBI" id="CHEBI:128753"/>
    </ligand>
</feature>
<dbReference type="NCBIfam" id="NF002188">
    <property type="entry name" value="PRK01045.1-2"/>
    <property type="match status" value="1"/>
</dbReference>
<feature type="binding site" evidence="1">
    <location>
        <position position="240"/>
    </location>
    <ligand>
        <name>dimethylallyl diphosphate</name>
        <dbReference type="ChEBI" id="CHEBI:57623"/>
    </ligand>
</feature>
<dbReference type="PANTHER" id="PTHR30426:SF0">
    <property type="entry name" value="4-HYDROXY-3-METHYLBUT-2-ENYL DIPHOSPHATE REDUCTASE"/>
    <property type="match status" value="1"/>
</dbReference>
<feature type="binding site" evidence="1">
    <location>
        <position position="26"/>
    </location>
    <ligand>
        <name>[4Fe-4S] cluster</name>
        <dbReference type="ChEBI" id="CHEBI:49883"/>
    </ligand>
</feature>
<evidence type="ECO:0000313" key="3">
    <source>
        <dbReference type="Proteomes" id="UP000194137"/>
    </source>
</evidence>
<protein>
    <recommendedName>
        <fullName evidence="1">4-hydroxy-3-methylbut-2-enyl diphosphate reductase</fullName>
        <shortName evidence="1">HMBPP reductase</shortName>
        <ecNumber evidence="1">1.17.7.4</ecNumber>
    </recommendedName>
</protein>
<feature type="binding site" evidence="1">
    <location>
        <position position="139"/>
    </location>
    <ligand>
        <name>isopentenyl diphosphate</name>
        <dbReference type="ChEBI" id="CHEBI:128769"/>
    </ligand>
</feature>
<evidence type="ECO:0000256" key="1">
    <source>
        <dbReference type="HAMAP-Rule" id="MF_00191"/>
    </source>
</evidence>
<feature type="active site" description="Proton donor" evidence="1">
    <location>
        <position position="141"/>
    </location>
</feature>
<feature type="binding site" evidence="1">
    <location>
        <position position="180"/>
    </location>
    <ligand>
        <name>(2E)-4-hydroxy-3-methylbut-2-enyl diphosphate</name>
        <dbReference type="ChEBI" id="CHEBI:128753"/>
    </ligand>
</feature>
<comment type="pathway">
    <text evidence="1">Isoprenoid biosynthesis; dimethylallyl diphosphate biosynthesis; dimethylallyl diphosphate from (2E)-4-hydroxy-3-methylbutenyl diphosphate: step 1/1.</text>
</comment>
<keyword evidence="1" id="KW-0414">Isoprene biosynthesis</keyword>
<dbReference type="GO" id="GO:0016114">
    <property type="term" value="P:terpenoid biosynthetic process"/>
    <property type="evidence" value="ECO:0007669"/>
    <property type="project" value="UniProtKB-UniRule"/>
</dbReference>
<feature type="binding site" evidence="1">
    <location>
        <position position="210"/>
    </location>
    <ligand>
        <name>[4Fe-4S] cluster</name>
        <dbReference type="ChEBI" id="CHEBI:49883"/>
    </ligand>
</feature>
<comment type="pathway">
    <text evidence="1">Isoprenoid biosynthesis; isopentenyl diphosphate biosynthesis via DXP pathway; isopentenyl diphosphate from 1-deoxy-D-xylulose 5-phosphate: step 6/6.</text>
</comment>
<feature type="binding site" evidence="1">
    <location>
        <position position="240"/>
    </location>
    <ligand>
        <name>isopentenyl diphosphate</name>
        <dbReference type="ChEBI" id="CHEBI:128769"/>
    </ligand>
</feature>
<feature type="binding site" evidence="1">
    <location>
        <position position="283"/>
    </location>
    <ligand>
        <name>(2E)-4-hydroxy-3-methylbut-2-enyl diphosphate</name>
        <dbReference type="ChEBI" id="CHEBI:128753"/>
    </ligand>
</feature>
<feature type="binding site" evidence="1">
    <location>
        <position position="239"/>
    </location>
    <ligand>
        <name>dimethylallyl diphosphate</name>
        <dbReference type="ChEBI" id="CHEBI:57623"/>
    </ligand>
</feature>
<dbReference type="Proteomes" id="UP000194137">
    <property type="component" value="Chromosome"/>
</dbReference>
<dbReference type="KEGG" id="psin:CAK95_04265"/>
<accession>A0A1W6ZLZ8</accession>
<feature type="binding site" evidence="1">
    <location>
        <position position="240"/>
    </location>
    <ligand>
        <name>(2E)-4-hydroxy-3-methylbut-2-enyl diphosphate</name>
        <dbReference type="ChEBI" id="CHEBI:128753"/>
    </ligand>
</feature>
<dbReference type="STRING" id="1235591.CAK95_04265"/>
<dbReference type="HAMAP" id="MF_00191">
    <property type="entry name" value="IspH"/>
    <property type="match status" value="1"/>
</dbReference>
<feature type="binding site" evidence="1">
    <location>
        <position position="238"/>
    </location>
    <ligand>
        <name>dimethylallyl diphosphate</name>
        <dbReference type="ChEBI" id="CHEBI:57623"/>
    </ligand>
</feature>
<keyword evidence="1" id="KW-0479">Metal-binding</keyword>
<dbReference type="GO" id="GO:0019288">
    <property type="term" value="P:isopentenyl diphosphate biosynthetic process, methylerythritol 4-phosphate pathway"/>
    <property type="evidence" value="ECO:0007669"/>
    <property type="project" value="UniProtKB-UniRule"/>
</dbReference>
<comment type="catalytic activity">
    <reaction evidence="1">
        <text>dimethylallyl diphosphate + 2 oxidized [2Fe-2S]-[ferredoxin] + H2O = (2E)-4-hydroxy-3-methylbut-2-enyl diphosphate + 2 reduced [2Fe-2S]-[ferredoxin] + 2 H(+)</text>
        <dbReference type="Rhea" id="RHEA:24825"/>
        <dbReference type="Rhea" id="RHEA-COMP:10000"/>
        <dbReference type="Rhea" id="RHEA-COMP:10001"/>
        <dbReference type="ChEBI" id="CHEBI:15377"/>
        <dbReference type="ChEBI" id="CHEBI:15378"/>
        <dbReference type="ChEBI" id="CHEBI:33737"/>
        <dbReference type="ChEBI" id="CHEBI:33738"/>
        <dbReference type="ChEBI" id="CHEBI:57623"/>
        <dbReference type="ChEBI" id="CHEBI:128753"/>
        <dbReference type="EC" id="1.17.7.4"/>
    </reaction>
</comment>
<dbReference type="NCBIfam" id="NF002190">
    <property type="entry name" value="PRK01045.1-4"/>
    <property type="match status" value="1"/>
</dbReference>
<keyword evidence="1" id="KW-0560">Oxidoreductase</keyword>
<dbReference type="GO" id="GO:0046872">
    <property type="term" value="F:metal ion binding"/>
    <property type="evidence" value="ECO:0007669"/>
    <property type="project" value="UniProtKB-KW"/>
</dbReference>
<dbReference type="UniPathway" id="UPA00059">
    <property type="reaction ID" value="UER00105"/>
</dbReference>
<dbReference type="CDD" id="cd13944">
    <property type="entry name" value="lytB_ispH"/>
    <property type="match status" value="1"/>
</dbReference>
<feature type="binding site" evidence="1">
    <location>
        <position position="283"/>
    </location>
    <ligand>
        <name>dimethylallyl diphosphate</name>
        <dbReference type="ChEBI" id="CHEBI:57623"/>
    </ligand>
</feature>
<feature type="binding site" evidence="1">
    <location>
        <position position="239"/>
    </location>
    <ligand>
        <name>(2E)-4-hydroxy-3-methylbut-2-enyl diphosphate</name>
        <dbReference type="ChEBI" id="CHEBI:128753"/>
    </ligand>
</feature>
<reference evidence="2 3" key="1">
    <citation type="submission" date="2017-05" db="EMBL/GenBank/DDBJ databases">
        <title>Full genome sequence of Pseudorhodoplanes sinuspersici.</title>
        <authorList>
            <person name="Dastgheib S.M.M."/>
            <person name="Shavandi M."/>
            <person name="Tirandaz H."/>
        </authorList>
    </citation>
    <scope>NUCLEOTIDE SEQUENCE [LARGE SCALE GENOMIC DNA]</scope>
    <source>
        <strain evidence="2 3">RIPI110</strain>
    </source>
</reference>
<feature type="binding site" evidence="1">
    <location>
        <position position="139"/>
    </location>
    <ligand>
        <name>dimethylallyl diphosphate</name>
        <dbReference type="ChEBI" id="CHEBI:57623"/>
    </ligand>
</feature>
<feature type="binding site" evidence="1">
    <location>
        <position position="55"/>
    </location>
    <ligand>
        <name>isopentenyl diphosphate</name>
        <dbReference type="ChEBI" id="CHEBI:128769"/>
    </ligand>
</feature>
<organism evidence="2 3">
    <name type="scientific">Pseudorhodoplanes sinuspersici</name>
    <dbReference type="NCBI Taxonomy" id="1235591"/>
    <lineage>
        <taxon>Bacteria</taxon>
        <taxon>Pseudomonadati</taxon>
        <taxon>Pseudomonadota</taxon>
        <taxon>Alphaproteobacteria</taxon>
        <taxon>Hyphomicrobiales</taxon>
        <taxon>Pseudorhodoplanes</taxon>
    </lineage>
</organism>
<dbReference type="Gene3D" id="3.40.50.11270">
    <property type="match status" value="1"/>
</dbReference>
<evidence type="ECO:0000313" key="2">
    <source>
        <dbReference type="EMBL" id="ARP98391.1"/>
    </source>
</evidence>
<dbReference type="Pfam" id="PF02401">
    <property type="entry name" value="LYTB"/>
    <property type="match status" value="1"/>
</dbReference>
<gene>
    <name evidence="1" type="primary">ispH</name>
    <name evidence="2" type="ORF">CAK95_04265</name>
</gene>
<keyword evidence="3" id="KW-1185">Reference proteome</keyword>
<name>A0A1W6ZLZ8_9HYPH</name>
<dbReference type="EC" id="1.17.7.4" evidence="1"/>
<feature type="binding site" evidence="1">
    <location>
        <position position="238"/>
    </location>
    <ligand>
        <name>isopentenyl diphosphate</name>
        <dbReference type="ChEBI" id="CHEBI:128769"/>
    </ligand>
</feature>
<feature type="binding site" evidence="1">
    <location>
        <position position="89"/>
    </location>
    <ligand>
        <name>dimethylallyl diphosphate</name>
        <dbReference type="ChEBI" id="CHEBI:57623"/>
    </ligand>
</feature>
<dbReference type="InterPro" id="IPR003451">
    <property type="entry name" value="LytB/IspH"/>
</dbReference>
<keyword evidence="1" id="KW-0411">Iron-sulfur</keyword>
<comment type="similarity">
    <text evidence="1">Belongs to the IspH family.</text>
</comment>
<comment type="function">
    <text evidence="1">Catalyzes the conversion of 1-hydroxy-2-methyl-2-(E)-butenyl 4-diphosphate (HMBPP) into a mixture of isopentenyl diphosphate (IPP) and dimethylallyl diphosphate (DMAPP). Acts in the terminal step of the DOXP/MEP pathway for isoprenoid precursor biosynthesis.</text>
</comment>